<keyword evidence="2" id="KW-1185">Reference proteome</keyword>
<dbReference type="EMBL" id="LRGB01003424">
    <property type="protein sequence ID" value="KZS02800.1"/>
    <property type="molecule type" value="Genomic_DNA"/>
</dbReference>
<protein>
    <submittedName>
        <fullName evidence="1">Uncharacterized protein</fullName>
    </submittedName>
</protein>
<evidence type="ECO:0000313" key="1">
    <source>
        <dbReference type="EMBL" id="KZS02800.1"/>
    </source>
</evidence>
<evidence type="ECO:0000313" key="2">
    <source>
        <dbReference type="Proteomes" id="UP000076858"/>
    </source>
</evidence>
<organism evidence="1 2">
    <name type="scientific">Daphnia magna</name>
    <dbReference type="NCBI Taxonomy" id="35525"/>
    <lineage>
        <taxon>Eukaryota</taxon>
        <taxon>Metazoa</taxon>
        <taxon>Ecdysozoa</taxon>
        <taxon>Arthropoda</taxon>
        <taxon>Crustacea</taxon>
        <taxon>Branchiopoda</taxon>
        <taxon>Diplostraca</taxon>
        <taxon>Cladocera</taxon>
        <taxon>Anomopoda</taxon>
        <taxon>Daphniidae</taxon>
        <taxon>Daphnia</taxon>
    </lineage>
</organism>
<sequence>MLERLISRQPFGLLCGKSLYESTLLDSIKGPVEMRNVSWKLEIINQPGFPMATHVYYITKY</sequence>
<dbReference type="Proteomes" id="UP000076858">
    <property type="component" value="Unassembled WGS sequence"/>
</dbReference>
<gene>
    <name evidence="1" type="ORF">APZ42_000010</name>
</gene>
<dbReference type="AlphaFoldDB" id="A0A0N8D7V4"/>
<accession>A0A0N8D7V4</accession>
<comment type="caution">
    <text evidence="1">The sequence shown here is derived from an EMBL/GenBank/DDBJ whole genome shotgun (WGS) entry which is preliminary data.</text>
</comment>
<proteinExistence type="predicted"/>
<reference evidence="1 2" key="1">
    <citation type="submission" date="2016-03" db="EMBL/GenBank/DDBJ databases">
        <title>EvidentialGene: Evidence-directed Construction of Genes on Genomes.</title>
        <authorList>
            <person name="Gilbert D.G."/>
            <person name="Choi J.-H."/>
            <person name="Mockaitis K."/>
            <person name="Colbourne J."/>
            <person name="Pfrender M."/>
        </authorList>
    </citation>
    <scope>NUCLEOTIDE SEQUENCE [LARGE SCALE GENOMIC DNA]</scope>
    <source>
        <strain evidence="1 2">Xinb3</strain>
        <tissue evidence="1">Complete organism</tissue>
    </source>
</reference>
<name>A0A0N8D7V4_9CRUS</name>